<evidence type="ECO:0000259" key="25">
    <source>
        <dbReference type="PROSITE" id="PS50011"/>
    </source>
</evidence>
<evidence type="ECO:0000256" key="9">
    <source>
        <dbReference type="ARBA" id="ARBA00022737"/>
    </source>
</evidence>
<dbReference type="SUPFAM" id="SSF49562">
    <property type="entry name" value="C2 domain (Calcium/lipid-binding domain, CaLB)"/>
    <property type="match status" value="1"/>
</dbReference>
<dbReference type="CDD" id="cd05589">
    <property type="entry name" value="STKc_PKN"/>
    <property type="match status" value="1"/>
</dbReference>
<dbReference type="InterPro" id="IPR000961">
    <property type="entry name" value="AGC-kinase_C"/>
</dbReference>
<keyword evidence="7" id="KW-0597">Phosphoprotein</keyword>
<reference evidence="29" key="1">
    <citation type="submission" date="2025-08" db="UniProtKB">
        <authorList>
            <consortium name="RefSeq"/>
        </authorList>
    </citation>
    <scope>IDENTIFICATION</scope>
    <source>
        <tissue evidence="29">Brain</tissue>
    </source>
</reference>
<dbReference type="Proteomes" id="UP000000715">
    <property type="component" value="Unplaced"/>
</dbReference>
<dbReference type="EC" id="2.7.11.13" evidence="4"/>
<evidence type="ECO:0000313" key="28">
    <source>
        <dbReference type="Proteomes" id="UP000000715"/>
    </source>
</evidence>
<feature type="region of interest" description="Disordered" evidence="24">
    <location>
        <begin position="497"/>
        <end position="579"/>
    </location>
</feature>
<dbReference type="InterPro" id="IPR000719">
    <property type="entry name" value="Prot_kinase_dom"/>
</dbReference>
<dbReference type="FunFam" id="1.10.287.160:FF:000001">
    <property type="entry name" value="Putative serine/threonine-protein kinase N2"/>
    <property type="match status" value="1"/>
</dbReference>
<keyword evidence="13 21" id="KW-0175">Coiled coil</keyword>
<evidence type="ECO:0000256" key="4">
    <source>
        <dbReference type="ARBA" id="ARBA00012429"/>
    </source>
</evidence>
<comment type="similarity">
    <text evidence="3">Belongs to the protein kinase superfamily. AGC Ser/Thr protein kinase family. PKC subfamily.</text>
</comment>
<keyword evidence="8" id="KW-0808">Transferase</keyword>
<comment type="subcellular location">
    <subcellularLocation>
        <location evidence="2">Cytoplasm</location>
        <location evidence="2">Perinuclear region</location>
    </subcellularLocation>
    <subcellularLocation>
        <location evidence="1">Nucleus</location>
    </subcellularLocation>
</comment>
<organism evidence="28 29">
    <name type="scientific">Mustela putorius furo</name>
    <name type="common">European domestic ferret</name>
    <name type="synonym">Mustela furo</name>
    <dbReference type="NCBI Taxonomy" id="9669"/>
    <lineage>
        <taxon>Eukaryota</taxon>
        <taxon>Metazoa</taxon>
        <taxon>Chordata</taxon>
        <taxon>Craniata</taxon>
        <taxon>Vertebrata</taxon>
        <taxon>Euteleostomi</taxon>
        <taxon>Mammalia</taxon>
        <taxon>Eutheria</taxon>
        <taxon>Laurasiatheria</taxon>
        <taxon>Carnivora</taxon>
        <taxon>Caniformia</taxon>
        <taxon>Musteloidea</taxon>
        <taxon>Mustelidae</taxon>
        <taxon>Mustelinae</taxon>
        <taxon>Mustela</taxon>
    </lineage>
</organism>
<evidence type="ECO:0000256" key="17">
    <source>
        <dbReference type="ARBA" id="ARBA00054343"/>
    </source>
</evidence>
<accession>A0A8U0V3B7</accession>
<evidence type="ECO:0000256" key="2">
    <source>
        <dbReference type="ARBA" id="ARBA00004556"/>
    </source>
</evidence>
<feature type="coiled-coil region" evidence="23">
    <location>
        <begin position="243"/>
        <end position="270"/>
    </location>
</feature>
<evidence type="ECO:0000259" key="26">
    <source>
        <dbReference type="PROSITE" id="PS51285"/>
    </source>
</evidence>
<evidence type="ECO:0000256" key="21">
    <source>
        <dbReference type="PROSITE-ProRule" id="PRU01207"/>
    </source>
</evidence>
<evidence type="ECO:0000256" key="1">
    <source>
        <dbReference type="ARBA" id="ARBA00004123"/>
    </source>
</evidence>
<dbReference type="Pfam" id="PF02185">
    <property type="entry name" value="HR1"/>
    <property type="match status" value="3"/>
</dbReference>
<dbReference type="GO" id="GO:0005524">
    <property type="term" value="F:ATP binding"/>
    <property type="evidence" value="ECO:0007669"/>
    <property type="project" value="UniProtKB-UniRule"/>
</dbReference>
<keyword evidence="14" id="KW-0539">Nucleus</keyword>
<dbReference type="PANTHER" id="PTHR24351">
    <property type="entry name" value="RIBOSOMAL PROTEIN S6 KINASE"/>
    <property type="match status" value="1"/>
</dbReference>
<evidence type="ECO:0000259" key="27">
    <source>
        <dbReference type="PROSITE" id="PS51860"/>
    </source>
</evidence>
<evidence type="ECO:0000256" key="10">
    <source>
        <dbReference type="ARBA" id="ARBA00022741"/>
    </source>
</evidence>
<dbReference type="InterPro" id="IPR017441">
    <property type="entry name" value="Protein_kinase_ATP_BS"/>
</dbReference>
<dbReference type="SMART" id="SM00133">
    <property type="entry name" value="S_TK_X"/>
    <property type="match status" value="1"/>
</dbReference>
<dbReference type="SMART" id="SM00220">
    <property type="entry name" value="S_TKc"/>
    <property type="match status" value="1"/>
</dbReference>
<feature type="domain" description="REM-1" evidence="27">
    <location>
        <begin position="1"/>
        <end position="77"/>
    </location>
</feature>
<dbReference type="PROSITE" id="PS00108">
    <property type="entry name" value="PROTEIN_KINASE_ST"/>
    <property type="match status" value="1"/>
</dbReference>
<dbReference type="InterPro" id="IPR011072">
    <property type="entry name" value="HR1_rho-bd"/>
</dbReference>
<evidence type="ECO:0000313" key="29">
    <source>
        <dbReference type="RefSeq" id="XP_044938479.1"/>
    </source>
</evidence>
<comment type="catalytic activity">
    <reaction evidence="15">
        <text>L-threonyl-[protein] + ATP = O-phospho-L-threonyl-[protein] + ADP + H(+)</text>
        <dbReference type="Rhea" id="RHEA:46608"/>
        <dbReference type="Rhea" id="RHEA-COMP:11060"/>
        <dbReference type="Rhea" id="RHEA-COMP:11605"/>
        <dbReference type="ChEBI" id="CHEBI:15378"/>
        <dbReference type="ChEBI" id="CHEBI:30013"/>
        <dbReference type="ChEBI" id="CHEBI:30616"/>
        <dbReference type="ChEBI" id="CHEBI:61977"/>
        <dbReference type="ChEBI" id="CHEBI:456216"/>
        <dbReference type="EC" id="2.7.11.13"/>
    </reaction>
</comment>
<evidence type="ECO:0000256" key="12">
    <source>
        <dbReference type="ARBA" id="ARBA00022840"/>
    </source>
</evidence>
<evidence type="ECO:0000256" key="14">
    <source>
        <dbReference type="ARBA" id="ARBA00023242"/>
    </source>
</evidence>
<keyword evidence="9" id="KW-0677">Repeat</keyword>
<dbReference type="InterPro" id="IPR011009">
    <property type="entry name" value="Kinase-like_dom_sf"/>
</dbReference>
<dbReference type="RefSeq" id="XP_044938479.1">
    <property type="nucleotide sequence ID" value="XM_045082544.1"/>
</dbReference>
<dbReference type="PROSITE" id="PS51285">
    <property type="entry name" value="AGC_KINASE_CTER"/>
    <property type="match status" value="1"/>
</dbReference>
<dbReference type="InterPro" id="IPR017892">
    <property type="entry name" value="Pkinase_C"/>
</dbReference>
<evidence type="ECO:0000256" key="23">
    <source>
        <dbReference type="SAM" id="Coils"/>
    </source>
</evidence>
<dbReference type="PROSITE" id="PS00107">
    <property type="entry name" value="PROTEIN_KINASE_ATP"/>
    <property type="match status" value="1"/>
</dbReference>
<dbReference type="GO" id="GO:0004697">
    <property type="term" value="F:diacylglycerol-dependent serine/threonine kinase activity"/>
    <property type="evidence" value="ECO:0007669"/>
    <property type="project" value="UniProtKB-EC"/>
</dbReference>
<dbReference type="PROSITE" id="PS51860">
    <property type="entry name" value="REM_1"/>
    <property type="match status" value="3"/>
</dbReference>
<comment type="function">
    <text evidence="17">Contributes to invasiveness in malignant prostate cancer.</text>
</comment>
<dbReference type="GO" id="GO:0031267">
    <property type="term" value="F:small GTPase binding"/>
    <property type="evidence" value="ECO:0007669"/>
    <property type="project" value="InterPro"/>
</dbReference>
<feature type="domain" description="REM-1" evidence="27">
    <location>
        <begin position="194"/>
        <end position="273"/>
    </location>
</feature>
<dbReference type="FunFam" id="3.30.200.20:FF:000321">
    <property type="entry name" value="serine/threonine-protein kinase N3 isoform X1"/>
    <property type="match status" value="1"/>
</dbReference>
<evidence type="ECO:0000256" key="5">
    <source>
        <dbReference type="ARBA" id="ARBA00022490"/>
    </source>
</evidence>
<dbReference type="Gene3D" id="3.30.200.20">
    <property type="entry name" value="Phosphorylase Kinase, domain 1"/>
    <property type="match status" value="1"/>
</dbReference>
<dbReference type="GeneID" id="101678982"/>
<dbReference type="SUPFAM" id="SSF56112">
    <property type="entry name" value="Protein kinase-like (PK-like)"/>
    <property type="match status" value="1"/>
</dbReference>
<keyword evidence="6" id="KW-0723">Serine/threonine-protein kinase</keyword>
<feature type="binding site" evidence="22">
    <location>
        <position position="614"/>
    </location>
    <ligand>
        <name>ATP</name>
        <dbReference type="ChEBI" id="CHEBI:30616"/>
    </ligand>
</feature>
<feature type="compositionally biased region" description="Basic and acidic residues" evidence="24">
    <location>
        <begin position="548"/>
        <end position="565"/>
    </location>
</feature>
<keyword evidence="10 22" id="KW-0547">Nucleotide-binding</keyword>
<dbReference type="CTD" id="29941"/>
<evidence type="ECO:0000256" key="3">
    <source>
        <dbReference type="ARBA" id="ARBA00005490"/>
    </source>
</evidence>
<proteinExistence type="inferred from homology"/>
<evidence type="ECO:0000256" key="20">
    <source>
        <dbReference type="ARBA" id="ARBA00080559"/>
    </source>
</evidence>
<dbReference type="GO" id="GO:0007165">
    <property type="term" value="P:signal transduction"/>
    <property type="evidence" value="ECO:0007669"/>
    <property type="project" value="InterPro"/>
</dbReference>
<keyword evidence="11 29" id="KW-0418">Kinase</keyword>
<dbReference type="FunFam" id="1.10.510.10:FF:000038">
    <property type="entry name" value="serine/threonine-protein kinase N2 isoform X1"/>
    <property type="match status" value="1"/>
</dbReference>
<evidence type="ECO:0000256" key="13">
    <source>
        <dbReference type="ARBA" id="ARBA00023054"/>
    </source>
</evidence>
<evidence type="ECO:0000256" key="15">
    <source>
        <dbReference type="ARBA" id="ARBA00047272"/>
    </source>
</evidence>
<dbReference type="AlphaFoldDB" id="A0A8U0V3B7"/>
<dbReference type="FunFam" id="1.10.287.160:FF:000002">
    <property type="entry name" value="Putative serine/threonine-protein kinase N2"/>
    <property type="match status" value="1"/>
</dbReference>
<evidence type="ECO:0000256" key="8">
    <source>
        <dbReference type="ARBA" id="ARBA00022679"/>
    </source>
</evidence>
<feature type="domain" description="Protein kinase" evidence="25">
    <location>
        <begin position="585"/>
        <end position="844"/>
    </location>
</feature>
<evidence type="ECO:0000256" key="16">
    <source>
        <dbReference type="ARBA" id="ARBA00047470"/>
    </source>
</evidence>
<dbReference type="GO" id="GO:0005634">
    <property type="term" value="C:nucleus"/>
    <property type="evidence" value="ECO:0007669"/>
    <property type="project" value="UniProtKB-SubCell"/>
</dbReference>
<dbReference type="SMART" id="SM00742">
    <property type="entry name" value="Hr1"/>
    <property type="match status" value="3"/>
</dbReference>
<dbReference type="Gene3D" id="1.10.287.160">
    <property type="entry name" value="HR1 repeat"/>
    <property type="match status" value="3"/>
</dbReference>
<dbReference type="Pfam" id="PF00069">
    <property type="entry name" value="Pkinase"/>
    <property type="match status" value="1"/>
</dbReference>
<dbReference type="CDD" id="cd11622">
    <property type="entry name" value="HR1_PKN_1"/>
    <property type="match status" value="1"/>
</dbReference>
<evidence type="ECO:0000256" key="19">
    <source>
        <dbReference type="ARBA" id="ARBA00075654"/>
    </source>
</evidence>
<gene>
    <name evidence="29" type="primary">PKN3</name>
</gene>
<evidence type="ECO:0000256" key="24">
    <source>
        <dbReference type="SAM" id="MobiDB-lite"/>
    </source>
</evidence>
<dbReference type="Gene3D" id="1.10.510.10">
    <property type="entry name" value="Transferase(Phosphotransferase) domain 1"/>
    <property type="match status" value="1"/>
</dbReference>
<name>A0A8U0V3B7_MUSPF</name>
<dbReference type="InterPro" id="IPR008271">
    <property type="entry name" value="Ser/Thr_kinase_AS"/>
</dbReference>
<feature type="domain" description="REM-1" evidence="27">
    <location>
        <begin position="90"/>
        <end position="169"/>
    </location>
</feature>
<comment type="catalytic activity">
    <reaction evidence="16">
        <text>L-seryl-[protein] + ATP = O-phospho-L-seryl-[protein] + ADP + H(+)</text>
        <dbReference type="Rhea" id="RHEA:17989"/>
        <dbReference type="Rhea" id="RHEA-COMP:9863"/>
        <dbReference type="Rhea" id="RHEA-COMP:11604"/>
        <dbReference type="ChEBI" id="CHEBI:15378"/>
        <dbReference type="ChEBI" id="CHEBI:29999"/>
        <dbReference type="ChEBI" id="CHEBI:30616"/>
        <dbReference type="ChEBI" id="CHEBI:83421"/>
        <dbReference type="ChEBI" id="CHEBI:456216"/>
        <dbReference type="EC" id="2.7.11.13"/>
    </reaction>
</comment>
<sequence>METQEPGADRRPPEDEKEVIRRAIQKELKIKEGVENLRRVATDRRHLGHVRQLLRSSNRRLEQLHGELRALHTRIVLPDAVLPDAEPVAPGPPPPVEQPRARHLEALQRQLQVELKVKQGAENMTRTCATGTPKERKLLAAAQQMLRDSQLKVALLRMKISSLEASGAREPGEAWKGGAGRGWAGLGRAEGGVGLRADPLLPGPELLAEELRHRLRIEAAVAEGAKNVVKLLGGRRTHDRKALAEAQAQLQESSQKLDLLRLALEQLLEGLPPAHPLRGRVARELRTAVSGKPQPSGVLVKPTAVTGTLEVRLLGCEQLLTAVPGRSPAAALAGSPSQGWLRGRAKPQRGGGDLASEVLSVLKVDNRVVGQTGWGPVAKQSWDQTFIVPLERARELEIGVRWRDWRQLCGVAFLRLEDFLDNACHELSLSLVPQGLLFAQVTFCDPVIERRPRLQRQKRIFSKRRGQDFLRASQMNLSMAAWGRLVMSLLPPCSSPSTISPPKVCPETPSTPRADPASPSHFPPKKSPLGEETRPPPKPPRLYLPREPTPEEIPRTKRPHMEPRTRLGPPPPASATRRAPRLQDFRCLAVLGRGHFGKVLLVQFKGTGKYYAIKALKKQEVLSRDEMESLYCEKRILEAVGRTGHPFLLSLLACFQTSSHACFVTEFAAGGDLMMQIHEDVFPEPQARFYLACVVLGLQFLHEKKIIYRDLKLDNLLLDAQGFLKIADFGLCKEGIGFGDRTSTFCGTPEFLAPEVLTQEAYTRAVDWWGLGVLLYEMLVGECPFPGDTEEEVFDCIVNADAPYPRFLSVQGLELIQKLLQKCPEQRLGAGEQDAEEIKTQPFFSTTDWQALLARTVQPPFLPTLCGPTDLRYFEGEFTGLPPALTPPDPRCPLTARQQAAFRDFDFVSERFLGP</sequence>
<dbReference type="SUPFAM" id="SSF46585">
    <property type="entry name" value="HR1 repeat"/>
    <property type="match status" value="3"/>
</dbReference>
<dbReference type="InterPro" id="IPR037313">
    <property type="entry name" value="PKN_HR1_1"/>
</dbReference>
<keyword evidence="12 22" id="KW-0067">ATP-binding</keyword>
<evidence type="ECO:0000256" key="18">
    <source>
        <dbReference type="ARBA" id="ARBA00072338"/>
    </source>
</evidence>
<feature type="domain" description="AGC-kinase C-terminal" evidence="26">
    <location>
        <begin position="845"/>
        <end position="915"/>
    </location>
</feature>
<keyword evidence="5" id="KW-0963">Cytoplasm</keyword>
<dbReference type="InterPro" id="IPR035892">
    <property type="entry name" value="C2_domain_sf"/>
</dbReference>
<dbReference type="FunFam" id="1.10.287.160:FF:000003">
    <property type="entry name" value="Putative serine/threonine-protein kinase N2"/>
    <property type="match status" value="1"/>
</dbReference>
<evidence type="ECO:0000256" key="7">
    <source>
        <dbReference type="ARBA" id="ARBA00022553"/>
    </source>
</evidence>
<dbReference type="PROSITE" id="PS50011">
    <property type="entry name" value="PROTEIN_KINASE_DOM"/>
    <property type="match status" value="1"/>
</dbReference>
<keyword evidence="28" id="KW-1185">Reference proteome</keyword>
<protein>
    <recommendedName>
        <fullName evidence="18">Serine/threonine-protein kinase N3</fullName>
        <ecNumber evidence="4">2.7.11.13</ecNumber>
    </recommendedName>
    <alternativeName>
        <fullName evidence="19">Protein kinase PKN-beta</fullName>
    </alternativeName>
    <alternativeName>
        <fullName evidence="20">Protein-kinase C-related kinase 3</fullName>
    </alternativeName>
</protein>
<dbReference type="Pfam" id="PF00433">
    <property type="entry name" value="Pkinase_C"/>
    <property type="match status" value="1"/>
</dbReference>
<evidence type="ECO:0000256" key="22">
    <source>
        <dbReference type="PROSITE-ProRule" id="PRU10141"/>
    </source>
</evidence>
<evidence type="ECO:0000256" key="6">
    <source>
        <dbReference type="ARBA" id="ARBA00022527"/>
    </source>
</evidence>
<evidence type="ECO:0000256" key="11">
    <source>
        <dbReference type="ARBA" id="ARBA00022777"/>
    </source>
</evidence>
<dbReference type="InterPro" id="IPR036274">
    <property type="entry name" value="HR1_rpt_sf"/>
</dbReference>
<dbReference type="GO" id="GO:0048471">
    <property type="term" value="C:perinuclear region of cytoplasm"/>
    <property type="evidence" value="ECO:0007669"/>
    <property type="project" value="UniProtKB-SubCell"/>
</dbReference>